<dbReference type="PANTHER" id="PTHR43266:SF2">
    <property type="entry name" value="MAJOR FACILITATOR SUPERFAMILY (MFS) PROFILE DOMAIN-CONTAINING PROTEIN"/>
    <property type="match status" value="1"/>
</dbReference>
<keyword evidence="3" id="KW-1003">Cell membrane</keyword>
<protein>
    <submittedName>
        <fullName evidence="10">Lysophospholipid transporter LplT</fullName>
    </submittedName>
</protein>
<dbReference type="Gene3D" id="1.20.1250.20">
    <property type="entry name" value="MFS general substrate transporter like domains"/>
    <property type="match status" value="2"/>
</dbReference>
<keyword evidence="4 8" id="KW-0812">Transmembrane</keyword>
<feature type="transmembrane region" description="Helical" evidence="8">
    <location>
        <begin position="266"/>
        <end position="287"/>
    </location>
</feature>
<dbReference type="AlphaFoldDB" id="A0A5C6E0G8"/>
<feature type="transmembrane region" description="Helical" evidence="8">
    <location>
        <begin position="104"/>
        <end position="123"/>
    </location>
</feature>
<feature type="transmembrane region" description="Helical" evidence="8">
    <location>
        <begin position="397"/>
        <end position="416"/>
    </location>
</feature>
<keyword evidence="6 8" id="KW-0472">Membrane</keyword>
<feature type="region of interest" description="Disordered" evidence="7">
    <location>
        <begin position="430"/>
        <end position="453"/>
    </location>
</feature>
<dbReference type="PROSITE" id="PS50850">
    <property type="entry name" value="MFS"/>
    <property type="match status" value="1"/>
</dbReference>
<feature type="transmembrane region" description="Helical" evidence="8">
    <location>
        <begin position="79"/>
        <end position="98"/>
    </location>
</feature>
<keyword evidence="5 8" id="KW-1133">Transmembrane helix</keyword>
<dbReference type="PANTHER" id="PTHR43266">
    <property type="entry name" value="MACROLIDE-EFFLUX PROTEIN"/>
    <property type="match status" value="1"/>
</dbReference>
<feature type="transmembrane region" description="Helical" evidence="8">
    <location>
        <begin position="332"/>
        <end position="352"/>
    </location>
</feature>
<feature type="transmembrane region" description="Helical" evidence="8">
    <location>
        <begin position="175"/>
        <end position="198"/>
    </location>
</feature>
<evidence type="ECO:0000256" key="5">
    <source>
        <dbReference type="ARBA" id="ARBA00022989"/>
    </source>
</evidence>
<feature type="transmembrane region" description="Helical" evidence="8">
    <location>
        <begin position="46"/>
        <end position="67"/>
    </location>
</feature>
<dbReference type="GO" id="GO:0005886">
    <property type="term" value="C:plasma membrane"/>
    <property type="evidence" value="ECO:0007669"/>
    <property type="project" value="UniProtKB-SubCell"/>
</dbReference>
<accession>A0A5C6E0G8</accession>
<dbReference type="Pfam" id="PF07690">
    <property type="entry name" value="MFS_1"/>
    <property type="match status" value="1"/>
</dbReference>
<comment type="caution">
    <text evidence="10">The sequence shown here is derived from an EMBL/GenBank/DDBJ whole genome shotgun (WGS) entry which is preliminary data.</text>
</comment>
<dbReference type="EMBL" id="SJPV01000001">
    <property type="protein sequence ID" value="TWU42215.1"/>
    <property type="molecule type" value="Genomic_DNA"/>
</dbReference>
<name>A0A5C6E0G8_9BACT</name>
<feature type="transmembrane region" description="Helical" evidence="8">
    <location>
        <begin position="364"/>
        <end position="385"/>
    </location>
</feature>
<dbReference type="InterPro" id="IPR020846">
    <property type="entry name" value="MFS_dom"/>
</dbReference>
<dbReference type="SUPFAM" id="SSF103473">
    <property type="entry name" value="MFS general substrate transporter"/>
    <property type="match status" value="1"/>
</dbReference>
<feature type="transmembrane region" description="Helical" evidence="8">
    <location>
        <begin position="294"/>
        <end position="312"/>
    </location>
</feature>
<dbReference type="Proteomes" id="UP000319143">
    <property type="component" value="Unassembled WGS sequence"/>
</dbReference>
<evidence type="ECO:0000256" key="2">
    <source>
        <dbReference type="ARBA" id="ARBA00022448"/>
    </source>
</evidence>
<evidence type="ECO:0000256" key="8">
    <source>
        <dbReference type="SAM" id="Phobius"/>
    </source>
</evidence>
<sequence length="453" mass="48310">MQSNLFKQGFMSLVASQFFGAMNDNVLKGVLTFMVIDGAWAGQLGAGGQGIVGICFTIPFIVLSGYAGQIADRYSKRSVTLWVKIAEIPIAILAGIGFFTGNLWLTLFALIALTCQSSFFGPAKYGMIPELVEGSDLSRANGTINMMTNVAVIVGTLLAGAVADGYSPQNGSPGMLWMPIVALTAIAIAGLIAARFLTPLHPGDRDLKFDFNPFTTYVMAIREMAKTRLLMVMMAWGYFYLLAGIALFIVPEYTVVLGINRSEASVLMGVLGVAIGIGCAVAGLISGHHIEPRLIPIGAAGLVVFFALLGLVPPSLPDMAPMVRVAFSNVSFFILGAGFFAGFYIIPLQALLQKLSPDDERGRFLGTANAVSFAFLTLAALFYWAIRPVFGNAPQNIFWVSSVLMAAGAAFFLWKLRGTGLVIGSKADTDTPKPTSLEADETGNPYQPPIQNE</sequence>
<evidence type="ECO:0000313" key="10">
    <source>
        <dbReference type="EMBL" id="TWU42215.1"/>
    </source>
</evidence>
<evidence type="ECO:0000259" key="9">
    <source>
        <dbReference type="PROSITE" id="PS50850"/>
    </source>
</evidence>
<comment type="subcellular location">
    <subcellularLocation>
        <location evidence="1">Cell membrane</location>
        <topology evidence="1">Multi-pass membrane protein</topology>
    </subcellularLocation>
</comment>
<dbReference type="CDD" id="cd06173">
    <property type="entry name" value="MFS_MefA_like"/>
    <property type="match status" value="1"/>
</dbReference>
<evidence type="ECO:0000256" key="7">
    <source>
        <dbReference type="SAM" id="MobiDB-lite"/>
    </source>
</evidence>
<evidence type="ECO:0000256" key="3">
    <source>
        <dbReference type="ARBA" id="ARBA00022475"/>
    </source>
</evidence>
<evidence type="ECO:0000313" key="11">
    <source>
        <dbReference type="Proteomes" id="UP000319143"/>
    </source>
</evidence>
<keyword evidence="11" id="KW-1185">Reference proteome</keyword>
<reference evidence="10 11" key="1">
    <citation type="submission" date="2019-02" db="EMBL/GenBank/DDBJ databases">
        <title>Deep-cultivation of Planctomycetes and their phenomic and genomic characterization uncovers novel biology.</title>
        <authorList>
            <person name="Wiegand S."/>
            <person name="Jogler M."/>
            <person name="Boedeker C."/>
            <person name="Pinto D."/>
            <person name="Vollmers J."/>
            <person name="Rivas-Marin E."/>
            <person name="Kohn T."/>
            <person name="Peeters S.H."/>
            <person name="Heuer A."/>
            <person name="Rast P."/>
            <person name="Oberbeckmann S."/>
            <person name="Bunk B."/>
            <person name="Jeske O."/>
            <person name="Meyerdierks A."/>
            <person name="Storesund J.E."/>
            <person name="Kallscheuer N."/>
            <person name="Luecker S."/>
            <person name="Lage O.M."/>
            <person name="Pohl T."/>
            <person name="Merkel B.J."/>
            <person name="Hornburger P."/>
            <person name="Mueller R.-W."/>
            <person name="Bruemmer F."/>
            <person name="Labrenz M."/>
            <person name="Spormann A.M."/>
            <person name="Op Den Camp H."/>
            <person name="Overmann J."/>
            <person name="Amann R."/>
            <person name="Jetten M.S.M."/>
            <person name="Mascher T."/>
            <person name="Medema M.H."/>
            <person name="Devos D.P."/>
            <person name="Kaster A.-K."/>
            <person name="Ovreas L."/>
            <person name="Rohde M."/>
            <person name="Galperin M.Y."/>
            <person name="Jogler C."/>
        </authorList>
    </citation>
    <scope>NUCLEOTIDE SEQUENCE [LARGE SCALE GENOMIC DNA]</scope>
    <source>
        <strain evidence="10 11">Poly41</strain>
    </source>
</reference>
<organism evidence="10 11">
    <name type="scientific">Novipirellula artificiosorum</name>
    <dbReference type="NCBI Taxonomy" id="2528016"/>
    <lineage>
        <taxon>Bacteria</taxon>
        <taxon>Pseudomonadati</taxon>
        <taxon>Planctomycetota</taxon>
        <taxon>Planctomycetia</taxon>
        <taxon>Pirellulales</taxon>
        <taxon>Pirellulaceae</taxon>
        <taxon>Novipirellula</taxon>
    </lineage>
</organism>
<feature type="transmembrane region" description="Helical" evidence="8">
    <location>
        <begin position="229"/>
        <end position="250"/>
    </location>
</feature>
<dbReference type="OrthoDB" id="9803968at2"/>
<dbReference type="RefSeq" id="WP_146524313.1">
    <property type="nucleotide sequence ID" value="NZ_SJPV01000001.1"/>
</dbReference>
<evidence type="ECO:0000256" key="6">
    <source>
        <dbReference type="ARBA" id="ARBA00023136"/>
    </source>
</evidence>
<proteinExistence type="predicted"/>
<evidence type="ECO:0000256" key="1">
    <source>
        <dbReference type="ARBA" id="ARBA00004651"/>
    </source>
</evidence>
<evidence type="ECO:0000256" key="4">
    <source>
        <dbReference type="ARBA" id="ARBA00022692"/>
    </source>
</evidence>
<dbReference type="InterPro" id="IPR011701">
    <property type="entry name" value="MFS"/>
</dbReference>
<dbReference type="InterPro" id="IPR036259">
    <property type="entry name" value="MFS_trans_sf"/>
</dbReference>
<keyword evidence="2" id="KW-0813">Transport</keyword>
<feature type="transmembrane region" description="Helical" evidence="8">
    <location>
        <begin position="144"/>
        <end position="163"/>
    </location>
</feature>
<gene>
    <name evidence="10" type="primary">lplT</name>
    <name evidence="10" type="ORF">Poly41_05110</name>
</gene>
<dbReference type="GO" id="GO:0022857">
    <property type="term" value="F:transmembrane transporter activity"/>
    <property type="evidence" value="ECO:0007669"/>
    <property type="project" value="InterPro"/>
</dbReference>
<feature type="domain" description="Major facilitator superfamily (MFS) profile" evidence="9">
    <location>
        <begin position="9"/>
        <end position="420"/>
    </location>
</feature>